<dbReference type="EMBL" id="CAADRA010000005">
    <property type="protein sequence ID" value="VFT77385.1"/>
    <property type="molecule type" value="Genomic_DNA"/>
</dbReference>
<dbReference type="GO" id="GO:0003697">
    <property type="term" value="F:single-stranded DNA binding"/>
    <property type="evidence" value="ECO:0007669"/>
    <property type="project" value="TreeGrafter"/>
</dbReference>
<dbReference type="Pfam" id="PF10405">
    <property type="entry name" value="BHD_3"/>
    <property type="match status" value="1"/>
</dbReference>
<feature type="compositionally biased region" description="Basic and acidic residues" evidence="6">
    <location>
        <begin position="23"/>
        <end position="41"/>
    </location>
</feature>
<dbReference type="AlphaFoldDB" id="A0A485K1W5"/>
<dbReference type="SMART" id="SM01032">
    <property type="entry name" value="BHD_3"/>
    <property type="match status" value="1"/>
</dbReference>
<evidence type="ECO:0000256" key="6">
    <source>
        <dbReference type="SAM" id="MobiDB-lite"/>
    </source>
</evidence>
<evidence type="ECO:0000313" key="11">
    <source>
        <dbReference type="EMBL" id="VFT77385.1"/>
    </source>
</evidence>
<evidence type="ECO:0000259" key="8">
    <source>
        <dbReference type="SMART" id="SM01031"/>
    </source>
</evidence>
<sequence>MSSDHWSDNDEWEDAQEPNALSKSEEEKWEYSEDDESKVWEDAISPRVHEASDDDEPSHLIPKNAEDWDALNAALNEQVVEDNTPMKREKMKRLTKAEKGQWHMQRQAHLVCLLAREGRIHSAINDSTLQGLLRSISPIELEQVFKSKRSQGVVFLVQNLVQWFRLEFRRVPYVSARSAQFDVTLGSLLDAFFSREGREHEMVCLFTALCRAWNLSTRYTCVLDTPTVVKRHAPFEPFFGIDHGGEMNNSENDRRSNASLRAWCEVFASNGWVHVDVIRNMVNQPQEVERLRGRGCVMPHIVSFESSGRIVDVSRQYSSQWARTQLVRENEVWWSQLLQVGKSSDAPVDVDEKLPIPTSVNGFKSHSQYCLEQHLGLYEWIYPRKPVGVFKGLPVFERQSVHTLHAAHRWLRQGRVVLESERATPCKSVPKSQRSQKTSAPPFLTTTPFSVATSVVSTEETLVPLYGRWQTEIYVAPLVVDGIIPKNEHGNIEILCEASLPVGTIHLRLPRAKKVAQQLGVDFAPALVDWESRNGRNVPVFDGIVVCEHVVEMVEDAHAALEHSLVEKSIAQRKKEIAKRWAVFVKKLLLRKRLRDEYG</sequence>
<dbReference type="Gene3D" id="2.20.20.110">
    <property type="entry name" value="Rad4, beta-hairpin domain BHD1"/>
    <property type="match status" value="1"/>
</dbReference>
<dbReference type="SMART" id="SM01030">
    <property type="entry name" value="BHD_1"/>
    <property type="match status" value="1"/>
</dbReference>
<dbReference type="InterPro" id="IPR018326">
    <property type="entry name" value="Rad4_beta-hairpin_dom1"/>
</dbReference>
<dbReference type="GO" id="GO:0003684">
    <property type="term" value="F:damaged DNA binding"/>
    <property type="evidence" value="ECO:0007669"/>
    <property type="project" value="InterPro"/>
</dbReference>
<feature type="domain" description="Rad4 beta-hairpin" evidence="7">
    <location>
        <begin position="352"/>
        <end position="402"/>
    </location>
</feature>
<dbReference type="PANTHER" id="PTHR12135:SF0">
    <property type="entry name" value="DNA REPAIR PROTEIN COMPLEMENTING XP-C CELLS"/>
    <property type="match status" value="1"/>
</dbReference>
<dbReference type="Gene3D" id="3.30.70.2460">
    <property type="entry name" value="Rad4, beta-hairpin domain BHD3"/>
    <property type="match status" value="1"/>
</dbReference>
<evidence type="ECO:0000256" key="2">
    <source>
        <dbReference type="ARBA" id="ARBA00009525"/>
    </source>
</evidence>
<dbReference type="GO" id="GO:0006298">
    <property type="term" value="P:mismatch repair"/>
    <property type="evidence" value="ECO:0007669"/>
    <property type="project" value="TreeGrafter"/>
</dbReference>
<dbReference type="GO" id="GO:0006289">
    <property type="term" value="P:nucleotide-excision repair"/>
    <property type="evidence" value="ECO:0007669"/>
    <property type="project" value="InterPro"/>
</dbReference>
<evidence type="ECO:0000259" key="9">
    <source>
        <dbReference type="SMART" id="SM01032"/>
    </source>
</evidence>
<dbReference type="GO" id="GO:0005737">
    <property type="term" value="C:cytoplasm"/>
    <property type="evidence" value="ECO:0007669"/>
    <property type="project" value="TreeGrafter"/>
</dbReference>
<dbReference type="InterPro" id="IPR018327">
    <property type="entry name" value="BHD_2"/>
</dbReference>
<feature type="domain" description="Rad4 beta-hairpin" evidence="8">
    <location>
        <begin position="404"/>
        <end position="477"/>
    </location>
</feature>
<keyword evidence="12" id="KW-1185">Reference proteome</keyword>
<dbReference type="InterPro" id="IPR036985">
    <property type="entry name" value="Transglutaminase-like_sf"/>
</dbReference>
<dbReference type="PANTHER" id="PTHR12135">
    <property type="entry name" value="DNA REPAIR PROTEIN XP-C / RAD4"/>
    <property type="match status" value="1"/>
</dbReference>
<dbReference type="Gene3D" id="3.90.260.10">
    <property type="entry name" value="Transglutaminase-like"/>
    <property type="match status" value="1"/>
</dbReference>
<dbReference type="GO" id="GO:0000111">
    <property type="term" value="C:nucleotide-excision repair factor 2 complex"/>
    <property type="evidence" value="ECO:0007669"/>
    <property type="project" value="TreeGrafter"/>
</dbReference>
<keyword evidence="4" id="KW-0234">DNA repair</keyword>
<feature type="region of interest" description="Disordered" evidence="6">
    <location>
        <begin position="1"/>
        <end position="62"/>
    </location>
</feature>
<accession>A0A485K1W5</accession>
<dbReference type="Proteomes" id="UP000332933">
    <property type="component" value="Unassembled WGS sequence"/>
</dbReference>
<name>A0A485K1W5_9STRA</name>
<dbReference type="InterPro" id="IPR018325">
    <property type="entry name" value="Rad4/PNGase_transGLS-fold"/>
</dbReference>
<dbReference type="SMART" id="SM01031">
    <property type="entry name" value="BHD_2"/>
    <property type="match status" value="1"/>
</dbReference>
<dbReference type="GO" id="GO:0071942">
    <property type="term" value="C:XPC complex"/>
    <property type="evidence" value="ECO:0007669"/>
    <property type="project" value="TreeGrafter"/>
</dbReference>
<evidence type="ECO:0000259" key="7">
    <source>
        <dbReference type="SMART" id="SM01030"/>
    </source>
</evidence>
<dbReference type="Pfam" id="PF10404">
    <property type="entry name" value="BHD_2"/>
    <property type="match status" value="1"/>
</dbReference>
<feature type="domain" description="Rad4 beta-hairpin" evidence="9">
    <location>
        <begin position="484"/>
        <end position="558"/>
    </location>
</feature>
<evidence type="ECO:0000256" key="4">
    <source>
        <dbReference type="ARBA" id="ARBA00023204"/>
    </source>
</evidence>
<evidence type="ECO:0000313" key="12">
    <source>
        <dbReference type="Proteomes" id="UP000332933"/>
    </source>
</evidence>
<dbReference type="OrthoDB" id="300780at2759"/>
<evidence type="ECO:0000256" key="3">
    <source>
        <dbReference type="ARBA" id="ARBA00022763"/>
    </source>
</evidence>
<evidence type="ECO:0000313" key="10">
    <source>
        <dbReference type="EMBL" id="KAF0720645.1"/>
    </source>
</evidence>
<dbReference type="InterPro" id="IPR042488">
    <property type="entry name" value="Rad4_BHD3_sf"/>
</dbReference>
<dbReference type="SUPFAM" id="SSF54001">
    <property type="entry name" value="Cysteine proteinases"/>
    <property type="match status" value="1"/>
</dbReference>
<keyword evidence="3" id="KW-0227">DNA damage</keyword>
<dbReference type="EMBL" id="VJMH01000005">
    <property type="protein sequence ID" value="KAF0720645.1"/>
    <property type="molecule type" value="Genomic_DNA"/>
</dbReference>
<keyword evidence="5" id="KW-0539">Nucleus</keyword>
<dbReference type="Pfam" id="PF03835">
    <property type="entry name" value="Rad4"/>
    <property type="match status" value="1"/>
</dbReference>
<organism evidence="11 12">
    <name type="scientific">Aphanomyces stellatus</name>
    <dbReference type="NCBI Taxonomy" id="120398"/>
    <lineage>
        <taxon>Eukaryota</taxon>
        <taxon>Sar</taxon>
        <taxon>Stramenopiles</taxon>
        <taxon>Oomycota</taxon>
        <taxon>Saprolegniomycetes</taxon>
        <taxon>Saprolegniales</taxon>
        <taxon>Verrucalvaceae</taxon>
        <taxon>Aphanomyces</taxon>
    </lineage>
</organism>
<dbReference type="InterPro" id="IPR018328">
    <property type="entry name" value="Rad4_beta-hairpin_dom3"/>
</dbReference>
<reference evidence="11 12" key="1">
    <citation type="submission" date="2019-03" db="EMBL/GenBank/DDBJ databases">
        <authorList>
            <person name="Gaulin E."/>
            <person name="Dumas B."/>
        </authorList>
    </citation>
    <scope>NUCLEOTIDE SEQUENCE [LARGE SCALE GENOMIC DNA]</scope>
    <source>
        <strain evidence="11">CBS 568.67</strain>
    </source>
</reference>
<dbReference type="Pfam" id="PF10403">
    <property type="entry name" value="BHD_1"/>
    <property type="match status" value="1"/>
</dbReference>
<proteinExistence type="inferred from homology"/>
<gene>
    <name evidence="11" type="primary">Aste57867_159</name>
    <name evidence="10" type="ORF">As57867_000159</name>
    <name evidence="11" type="ORF">ASTE57867_159</name>
</gene>
<dbReference type="InterPro" id="IPR038765">
    <property type="entry name" value="Papain-like_cys_pep_sf"/>
</dbReference>
<evidence type="ECO:0000256" key="1">
    <source>
        <dbReference type="ARBA" id="ARBA00004123"/>
    </source>
</evidence>
<dbReference type="InterPro" id="IPR004583">
    <property type="entry name" value="DNA_repair_Rad4"/>
</dbReference>
<evidence type="ECO:0000256" key="5">
    <source>
        <dbReference type="ARBA" id="ARBA00023242"/>
    </source>
</evidence>
<protein>
    <submittedName>
        <fullName evidence="11">Aste57867_159 protein</fullName>
    </submittedName>
</protein>
<reference evidence="10" key="2">
    <citation type="submission" date="2019-06" db="EMBL/GenBank/DDBJ databases">
        <title>Genomics analysis of Aphanomyces spp. identifies a new class of oomycete effector associated with host adaptation.</title>
        <authorList>
            <person name="Gaulin E."/>
        </authorList>
    </citation>
    <scope>NUCLEOTIDE SEQUENCE</scope>
    <source>
        <strain evidence="10">CBS 578.67</strain>
    </source>
</reference>
<comment type="similarity">
    <text evidence="2">Belongs to the XPC family.</text>
</comment>
<comment type="subcellular location">
    <subcellularLocation>
        <location evidence="1">Nucleus</location>
    </subcellularLocation>
</comment>